<dbReference type="PANTHER" id="PTHR35526:SF3">
    <property type="entry name" value="ANTI-SIGMA-F FACTOR RSBW"/>
    <property type="match status" value="1"/>
</dbReference>
<dbReference type="InterPro" id="IPR050267">
    <property type="entry name" value="Anti-sigma-factor_SerPK"/>
</dbReference>
<evidence type="ECO:0000256" key="1">
    <source>
        <dbReference type="ARBA" id="ARBA00022527"/>
    </source>
</evidence>
<proteinExistence type="predicted"/>
<keyword evidence="3" id="KW-0067">ATP-binding</keyword>
<feature type="domain" description="Histidine kinase/HSP90-like ATPase" evidence="2">
    <location>
        <begin position="21"/>
        <end position="126"/>
    </location>
</feature>
<accession>A0ABS3R1E3</accession>
<dbReference type="Pfam" id="PF13581">
    <property type="entry name" value="HATPase_c_2"/>
    <property type="match status" value="1"/>
</dbReference>
<dbReference type="Proteomes" id="UP000666915">
    <property type="component" value="Unassembled WGS sequence"/>
</dbReference>
<sequence length="131" mass="14300">MSAVVQCPEVPTVVLEPAEEAPRLARVFVAERFAAWGVKEDYVARVVVSELVTNAYRHGEEMIVVRLFLDARDGLPILEVRDAGEGRPVVKPPNRAALTGRGLQIVAEMVGAWGVRPLDEGGKAVWTKLNV</sequence>
<keyword evidence="4" id="KW-1185">Reference proteome</keyword>
<dbReference type="RefSeq" id="WP_208268266.1">
    <property type="nucleotide sequence ID" value="NZ_BAAAGM010000010.1"/>
</dbReference>
<dbReference type="SUPFAM" id="SSF55874">
    <property type="entry name" value="ATPase domain of HSP90 chaperone/DNA topoisomerase II/histidine kinase"/>
    <property type="match status" value="1"/>
</dbReference>
<dbReference type="InterPro" id="IPR036890">
    <property type="entry name" value="HATPase_C_sf"/>
</dbReference>
<dbReference type="EMBL" id="JAGEOK010000012">
    <property type="protein sequence ID" value="MBO2439832.1"/>
    <property type="molecule type" value="Genomic_DNA"/>
</dbReference>
<dbReference type="CDD" id="cd16936">
    <property type="entry name" value="HATPase_RsbW-like"/>
    <property type="match status" value="1"/>
</dbReference>
<dbReference type="PANTHER" id="PTHR35526">
    <property type="entry name" value="ANTI-SIGMA-F FACTOR RSBW-RELATED"/>
    <property type="match status" value="1"/>
</dbReference>
<dbReference type="Gene3D" id="3.30.565.10">
    <property type="entry name" value="Histidine kinase-like ATPase, C-terminal domain"/>
    <property type="match status" value="1"/>
</dbReference>
<reference evidence="3 4" key="1">
    <citation type="submission" date="2021-03" db="EMBL/GenBank/DDBJ databases">
        <authorList>
            <person name="Kanchanasin P."/>
            <person name="Saeng-In P."/>
            <person name="Phongsopitanun W."/>
            <person name="Yuki M."/>
            <person name="Kudo T."/>
            <person name="Ohkuma M."/>
            <person name="Tanasupawat S."/>
        </authorList>
    </citation>
    <scope>NUCLEOTIDE SEQUENCE [LARGE SCALE GENOMIC DNA]</scope>
    <source>
        <strain evidence="3 4">L46</strain>
    </source>
</reference>
<evidence type="ECO:0000313" key="3">
    <source>
        <dbReference type="EMBL" id="MBO2439832.1"/>
    </source>
</evidence>
<keyword evidence="1" id="KW-0808">Transferase</keyword>
<keyword evidence="1" id="KW-0723">Serine/threonine-protein kinase</keyword>
<protein>
    <submittedName>
        <fullName evidence="3">ATP-binding protein</fullName>
    </submittedName>
</protein>
<gene>
    <name evidence="3" type="ORF">J4557_20110</name>
</gene>
<organism evidence="3 4">
    <name type="scientific">Actinomadura nitritigenes</name>
    <dbReference type="NCBI Taxonomy" id="134602"/>
    <lineage>
        <taxon>Bacteria</taxon>
        <taxon>Bacillati</taxon>
        <taxon>Actinomycetota</taxon>
        <taxon>Actinomycetes</taxon>
        <taxon>Streptosporangiales</taxon>
        <taxon>Thermomonosporaceae</taxon>
        <taxon>Actinomadura</taxon>
    </lineage>
</organism>
<comment type="caution">
    <text evidence="3">The sequence shown here is derived from an EMBL/GenBank/DDBJ whole genome shotgun (WGS) entry which is preliminary data.</text>
</comment>
<evidence type="ECO:0000313" key="4">
    <source>
        <dbReference type="Proteomes" id="UP000666915"/>
    </source>
</evidence>
<keyword evidence="3" id="KW-0547">Nucleotide-binding</keyword>
<keyword evidence="1" id="KW-0418">Kinase</keyword>
<dbReference type="InterPro" id="IPR003594">
    <property type="entry name" value="HATPase_dom"/>
</dbReference>
<name>A0ABS3R1E3_9ACTN</name>
<evidence type="ECO:0000259" key="2">
    <source>
        <dbReference type="Pfam" id="PF13581"/>
    </source>
</evidence>
<dbReference type="GO" id="GO:0005524">
    <property type="term" value="F:ATP binding"/>
    <property type="evidence" value="ECO:0007669"/>
    <property type="project" value="UniProtKB-KW"/>
</dbReference>